<organism evidence="6">
    <name type="scientific">Trypanosoma vivax (strain Y486)</name>
    <dbReference type="NCBI Taxonomy" id="1055687"/>
    <lineage>
        <taxon>Eukaryota</taxon>
        <taxon>Discoba</taxon>
        <taxon>Euglenozoa</taxon>
        <taxon>Kinetoplastea</taxon>
        <taxon>Metakinetoplastina</taxon>
        <taxon>Trypanosomatida</taxon>
        <taxon>Trypanosomatidae</taxon>
        <taxon>Trypanosoma</taxon>
        <taxon>Duttonella</taxon>
    </lineage>
</organism>
<keyword evidence="2 5" id="KW-0813">Transport</keyword>
<dbReference type="SUPFAM" id="SSF159468">
    <property type="entry name" value="AtpF-like"/>
    <property type="match status" value="1"/>
</dbReference>
<dbReference type="AlphaFoldDB" id="G0TRF3"/>
<dbReference type="InterPro" id="IPR036906">
    <property type="entry name" value="ATPase_V1_fsu_sf"/>
</dbReference>
<dbReference type="GO" id="GO:0016787">
    <property type="term" value="F:hydrolase activity"/>
    <property type="evidence" value="ECO:0007669"/>
    <property type="project" value="UniProtKB-KW"/>
</dbReference>
<comment type="similarity">
    <text evidence="1 5">Belongs to the V-ATPase F subunit family.</text>
</comment>
<dbReference type="EMBL" id="HE573017">
    <property type="protein sequence ID" value="CCC46517.1"/>
    <property type="molecule type" value="Genomic_DNA"/>
</dbReference>
<keyword evidence="4 5" id="KW-0406">Ion transport</keyword>
<accession>G0TRF3</accession>
<dbReference type="GO" id="GO:0046961">
    <property type="term" value="F:proton-transporting ATPase activity, rotational mechanism"/>
    <property type="evidence" value="ECO:0007669"/>
    <property type="project" value="InterPro"/>
</dbReference>
<proteinExistence type="inferred from homology"/>
<dbReference type="PANTHER" id="PTHR13861">
    <property type="entry name" value="VACUOLAR ATP SYNTHASE SUBUNIT F"/>
    <property type="match status" value="1"/>
</dbReference>
<keyword evidence="6" id="KW-0378">Hydrolase</keyword>
<dbReference type="Gene3D" id="3.40.50.10580">
    <property type="entry name" value="ATPase, V1 complex, subunit F"/>
    <property type="match status" value="1"/>
</dbReference>
<evidence type="ECO:0000256" key="2">
    <source>
        <dbReference type="ARBA" id="ARBA00022448"/>
    </source>
</evidence>
<dbReference type="FunFam" id="3.40.50.10580:FF:000004">
    <property type="entry name" value="V-type proton ATPase subunit F"/>
    <property type="match status" value="1"/>
</dbReference>
<dbReference type="InterPro" id="IPR008218">
    <property type="entry name" value="ATPase_V1-cplx_f_g_su"/>
</dbReference>
<dbReference type="PIRSF" id="PIRSF015945">
    <property type="entry name" value="ATPase_V1_F_euk"/>
    <property type="match status" value="1"/>
</dbReference>
<dbReference type="NCBIfam" id="TIGR01101">
    <property type="entry name" value="V_ATP_synt_F"/>
    <property type="match status" value="1"/>
</dbReference>
<dbReference type="OMA" id="IIICQHI"/>
<evidence type="ECO:0000256" key="5">
    <source>
        <dbReference type="PIRNR" id="PIRNR015945"/>
    </source>
</evidence>
<gene>
    <name evidence="6" type="ORF">TVY486_0101650</name>
</gene>
<name>G0TRF3_TRYVY</name>
<evidence type="ECO:0000256" key="1">
    <source>
        <dbReference type="ARBA" id="ARBA00010148"/>
    </source>
</evidence>
<sequence>MASIPFKSGEDRTIGIIGDEDTVTGFLLAGIGDNRTLASQTDGGKHAGQPNYVVVNSSTPLADIETAFTNMYANPNIGIIIICQHIANDIRHLIEGVDKNIPCVLEIPSKGGVYDANKDFVLEKINKALGCR</sequence>
<dbReference type="PANTHER" id="PTHR13861:SF2">
    <property type="entry name" value="V-TYPE PROTON ATPASE SUBUNIT F"/>
    <property type="match status" value="1"/>
</dbReference>
<evidence type="ECO:0000256" key="3">
    <source>
        <dbReference type="ARBA" id="ARBA00022781"/>
    </source>
</evidence>
<dbReference type="GO" id="GO:0033180">
    <property type="term" value="C:proton-transporting V-type ATPase, V1 domain"/>
    <property type="evidence" value="ECO:0007669"/>
    <property type="project" value="InterPro"/>
</dbReference>
<keyword evidence="3 5" id="KW-0375">Hydrogen ion transport</keyword>
<evidence type="ECO:0000256" key="4">
    <source>
        <dbReference type="ARBA" id="ARBA00023065"/>
    </source>
</evidence>
<dbReference type="VEuPathDB" id="TriTrypDB:TvY486_0101650"/>
<comment type="subunit">
    <text evidence="5">V-ATPase is a heteromultimeric enzyme made up of two complexes: the ATP-hydrolytic V1 complex and the proton translocation V0 complex.</text>
</comment>
<dbReference type="InterPro" id="IPR005772">
    <property type="entry name" value="ATPase_V1-cplx_fsu_euk"/>
</dbReference>
<reference evidence="6" key="1">
    <citation type="journal article" date="2012" name="Proc. Natl. Acad. Sci. U.S.A.">
        <title>Antigenic diversity is generated by distinct evolutionary mechanisms in African trypanosome species.</title>
        <authorList>
            <person name="Jackson A.P."/>
            <person name="Berry A."/>
            <person name="Aslett M."/>
            <person name="Allison H.C."/>
            <person name="Burton P."/>
            <person name="Vavrova-Anderson J."/>
            <person name="Brown R."/>
            <person name="Browne H."/>
            <person name="Corton N."/>
            <person name="Hauser H."/>
            <person name="Gamble J."/>
            <person name="Gilderthorp R."/>
            <person name="Marcello L."/>
            <person name="McQuillan J."/>
            <person name="Otto T.D."/>
            <person name="Quail M.A."/>
            <person name="Sanders M.J."/>
            <person name="van Tonder A."/>
            <person name="Ginger M.L."/>
            <person name="Field M.C."/>
            <person name="Barry J.D."/>
            <person name="Hertz-Fowler C."/>
            <person name="Berriman M."/>
        </authorList>
    </citation>
    <scope>NUCLEOTIDE SEQUENCE</scope>
    <source>
        <strain evidence="6">Y486</strain>
    </source>
</reference>
<dbReference type="Pfam" id="PF01990">
    <property type="entry name" value="ATP-synt_F"/>
    <property type="match status" value="1"/>
</dbReference>
<evidence type="ECO:0000313" key="6">
    <source>
        <dbReference type="EMBL" id="CCC46517.1"/>
    </source>
</evidence>
<comment type="function">
    <text evidence="5">Subunit of the V1 complex of vacuolar(H+)-ATPase (V-ATPase), a multisubunit enzyme composed of a peripheral complex (V1) that hydrolyzes ATP and a membrane integral complex (V0) that translocates protons. V-ATPase is responsible for acidifying and maintaining the pH of intracellular compartments.</text>
</comment>
<protein>
    <recommendedName>
        <fullName evidence="5">V-type proton ATPase subunit F</fullName>
    </recommendedName>
</protein>